<organism evidence="1">
    <name type="scientific">Helicobacter acinonychis</name>
    <name type="common">Helicobacter acinonyx</name>
    <dbReference type="NCBI Taxonomy" id="212"/>
    <lineage>
        <taxon>Bacteria</taxon>
        <taxon>Pseudomonadati</taxon>
        <taxon>Campylobacterota</taxon>
        <taxon>Epsilonproteobacteria</taxon>
        <taxon>Campylobacterales</taxon>
        <taxon>Helicobacteraceae</taxon>
        <taxon>Helicobacter</taxon>
    </lineage>
</organism>
<reference evidence="1" key="1">
    <citation type="submission" date="2016-10" db="EMBL/GenBank/DDBJ databases">
        <title>Proteomic and phylogenetic analysis of the outer membrane protein repertoire of gastric Helicobacter species.</title>
        <authorList>
            <person name="Joosten M."/>
        </authorList>
    </citation>
    <scope>NUCLEOTIDE SEQUENCE</scope>
    <source>
        <strain evidence="1">Acino2</strain>
    </source>
</reference>
<name>A0A1M4NFX0_HELAC</name>
<protein>
    <submittedName>
        <fullName evidence="1">OMP1045</fullName>
    </submittedName>
</protein>
<dbReference type="EMBL" id="LT632860">
    <property type="protein sequence ID" value="SFZ70750.1"/>
    <property type="molecule type" value="Genomic_DNA"/>
</dbReference>
<gene>
    <name evidence="1" type="primary">omp1045</name>
</gene>
<accession>A0A1M4NFX0</accession>
<evidence type="ECO:0000313" key="1">
    <source>
        <dbReference type="EMBL" id="SFZ70750.1"/>
    </source>
</evidence>
<proteinExistence type="predicted"/>
<sequence length="185" mass="20352">MLYAENYLTFNIGNQYTNNAMGDPQAYRCNRTDPNPKNCMPIATYNEMKNLAEKLQKTQGILCTLSGCPSNQADQTKQGATISEAFETAQKLMDLIHKTNTNMNWGNITIKGLSKPAVAYGGGKVGGHLENHVIYEGNIISNNPIISYVVFQNIYKMLILLQEALKLSQNNTANSNTLQAQATVG</sequence>
<dbReference type="AlphaFoldDB" id="A0A1M4NFX0"/>